<dbReference type="AlphaFoldDB" id="A0A455T1Z8"/>
<organism evidence="2">
    <name type="scientific">Thermogemmatispora argillosa</name>
    <dbReference type="NCBI Taxonomy" id="2045280"/>
    <lineage>
        <taxon>Bacteria</taxon>
        <taxon>Bacillati</taxon>
        <taxon>Chloroflexota</taxon>
        <taxon>Ktedonobacteria</taxon>
        <taxon>Thermogemmatisporales</taxon>
        <taxon>Thermogemmatisporaceae</taxon>
        <taxon>Thermogemmatispora</taxon>
    </lineage>
</organism>
<accession>A0A455T1Z8</accession>
<gene>
    <name evidence="2" type="ORF">KTA_28820</name>
</gene>
<feature type="region of interest" description="Disordered" evidence="1">
    <location>
        <begin position="1"/>
        <end position="21"/>
    </location>
</feature>
<dbReference type="EMBL" id="AP019377">
    <property type="protein sequence ID" value="BBH94683.1"/>
    <property type="molecule type" value="Genomic_DNA"/>
</dbReference>
<name>A0A455T1Z8_9CHLR</name>
<evidence type="ECO:0000313" key="2">
    <source>
        <dbReference type="EMBL" id="BBH94683.1"/>
    </source>
</evidence>
<evidence type="ECO:0000256" key="1">
    <source>
        <dbReference type="SAM" id="MobiDB-lite"/>
    </source>
</evidence>
<reference evidence="2" key="1">
    <citation type="submission" date="2018-12" db="EMBL/GenBank/DDBJ databases">
        <title>Novel natural products biosynthetic potential of the class Ktedonobacteria.</title>
        <authorList>
            <person name="Zheng Y."/>
            <person name="Saitou A."/>
            <person name="Wang C.M."/>
            <person name="Toyoda A."/>
            <person name="Minakuchi Y."/>
            <person name="Sekiguchi Y."/>
            <person name="Ueda K."/>
            <person name="Takano H."/>
            <person name="Sakai Y."/>
            <person name="Yokota A."/>
            <person name="Yabe S."/>
        </authorList>
    </citation>
    <scope>NUCLEOTIDE SEQUENCE</scope>
    <source>
        <strain evidence="2">A3-2</strain>
    </source>
</reference>
<protein>
    <submittedName>
        <fullName evidence="2">Uncharacterized protein</fullName>
    </submittedName>
</protein>
<proteinExistence type="predicted"/>
<feature type="compositionally biased region" description="Polar residues" evidence="1">
    <location>
        <begin position="1"/>
        <end position="18"/>
    </location>
</feature>
<sequence length="93" mass="9971">MYAASNRSQGNAGQSAQRAPQPLRCANCDIEIRWSPTIVQGKAYCCSGCAAGGPCSCDYSQYHSVNISGVIHYMPEHEEQDGVQSHGMENSSS</sequence>